<evidence type="ECO:0000313" key="5">
    <source>
        <dbReference type="Proteomes" id="UP000306050"/>
    </source>
</evidence>
<proteinExistence type="inferred from homology"/>
<keyword evidence="5" id="KW-1185">Reference proteome</keyword>
<dbReference type="InterPro" id="IPR036291">
    <property type="entry name" value="NAD(P)-bd_dom_sf"/>
</dbReference>
<evidence type="ECO:0000256" key="3">
    <source>
        <dbReference type="RuleBase" id="RU000363"/>
    </source>
</evidence>
<organism evidence="4 5">
    <name type="scientific">Sporisorium graminicola</name>
    <dbReference type="NCBI Taxonomy" id="280036"/>
    <lineage>
        <taxon>Eukaryota</taxon>
        <taxon>Fungi</taxon>
        <taxon>Dikarya</taxon>
        <taxon>Basidiomycota</taxon>
        <taxon>Ustilaginomycotina</taxon>
        <taxon>Ustilaginomycetes</taxon>
        <taxon>Ustilaginales</taxon>
        <taxon>Ustilaginaceae</taxon>
        <taxon>Sporisorium</taxon>
    </lineage>
</organism>
<keyword evidence="2" id="KW-0560">Oxidoreductase</keyword>
<evidence type="ECO:0000313" key="4">
    <source>
        <dbReference type="EMBL" id="TKY87699.1"/>
    </source>
</evidence>
<dbReference type="OrthoDB" id="2102561at2759"/>
<protein>
    <submittedName>
        <fullName evidence="4">Uncharacterized protein</fullName>
    </submittedName>
</protein>
<name>A0A4V6ETS3_9BASI</name>
<evidence type="ECO:0000256" key="2">
    <source>
        <dbReference type="ARBA" id="ARBA00023002"/>
    </source>
</evidence>
<dbReference type="PANTHER" id="PTHR44169">
    <property type="entry name" value="NADPH-DEPENDENT 1-ACYLDIHYDROXYACETONE PHOSPHATE REDUCTASE"/>
    <property type="match status" value="1"/>
</dbReference>
<dbReference type="GO" id="GO:0006654">
    <property type="term" value="P:phosphatidic acid biosynthetic process"/>
    <property type="evidence" value="ECO:0007669"/>
    <property type="project" value="TreeGrafter"/>
</dbReference>
<evidence type="ECO:0000256" key="1">
    <source>
        <dbReference type="ARBA" id="ARBA00006484"/>
    </source>
</evidence>
<dbReference type="GO" id="GO:0005811">
    <property type="term" value="C:lipid droplet"/>
    <property type="evidence" value="ECO:0007669"/>
    <property type="project" value="TreeGrafter"/>
</dbReference>
<gene>
    <name evidence="4" type="ORF">EX895_003280</name>
</gene>
<dbReference type="SUPFAM" id="SSF51735">
    <property type="entry name" value="NAD(P)-binding Rossmann-fold domains"/>
    <property type="match status" value="1"/>
</dbReference>
<dbReference type="GO" id="GO:0004806">
    <property type="term" value="F:triacylglycerol lipase activity"/>
    <property type="evidence" value="ECO:0007669"/>
    <property type="project" value="TreeGrafter"/>
</dbReference>
<dbReference type="Pfam" id="PF00106">
    <property type="entry name" value="adh_short"/>
    <property type="match status" value="1"/>
</dbReference>
<dbReference type="Proteomes" id="UP000306050">
    <property type="component" value="Chromosome SGRAM_20"/>
</dbReference>
<dbReference type="PRINTS" id="PR00081">
    <property type="entry name" value="GDHRDH"/>
</dbReference>
<reference evidence="4 5" key="1">
    <citation type="submission" date="2019-05" db="EMBL/GenBank/DDBJ databases">
        <title>Sporisorium graminicola CBS 10092 draft sequencing and annotation.</title>
        <authorList>
            <person name="Solano-Gonzalez S."/>
            <person name="Caddick M.X."/>
            <person name="Darby A."/>
        </authorList>
    </citation>
    <scope>NUCLEOTIDE SEQUENCE [LARGE SCALE GENOMIC DNA]</scope>
    <source>
        <strain evidence="4 5">CBS 10092</strain>
    </source>
</reference>
<comment type="similarity">
    <text evidence="1 3">Belongs to the short-chain dehydrogenases/reductases (SDR) family.</text>
</comment>
<dbReference type="InterPro" id="IPR002347">
    <property type="entry name" value="SDR_fam"/>
</dbReference>
<dbReference type="KEGG" id="sgra:EX895_003280"/>
<accession>A0A4V6ETS3</accession>
<dbReference type="RefSeq" id="XP_029739684.1">
    <property type="nucleotide sequence ID" value="XM_029883878.1"/>
</dbReference>
<dbReference type="PRINTS" id="PR00080">
    <property type="entry name" value="SDRFAMILY"/>
</dbReference>
<dbReference type="GO" id="GO:0000140">
    <property type="term" value="F:acylglycerone-phosphate reductase (NADP+) activity"/>
    <property type="evidence" value="ECO:0007669"/>
    <property type="project" value="TreeGrafter"/>
</dbReference>
<dbReference type="AlphaFoldDB" id="A0A4V6ETS3"/>
<dbReference type="Gene3D" id="3.40.50.720">
    <property type="entry name" value="NAD(P)-binding Rossmann-like Domain"/>
    <property type="match status" value="1"/>
</dbReference>
<dbReference type="CDD" id="cd05374">
    <property type="entry name" value="17beta-HSD-like_SDR_c"/>
    <property type="match status" value="1"/>
</dbReference>
<dbReference type="GO" id="GO:0005783">
    <property type="term" value="C:endoplasmic reticulum"/>
    <property type="evidence" value="ECO:0007669"/>
    <property type="project" value="TreeGrafter"/>
</dbReference>
<dbReference type="FunFam" id="3.40.50.720:FF:000261">
    <property type="entry name" value="NADPH-dependent 1-acyldihydroxyacetone phosphate reductase"/>
    <property type="match status" value="1"/>
</dbReference>
<dbReference type="GeneID" id="40726175"/>
<dbReference type="PANTHER" id="PTHR44169:SF6">
    <property type="entry name" value="NADPH-DEPENDENT 1-ACYLDIHYDROXYACETONE PHOSPHATE REDUCTASE"/>
    <property type="match status" value="1"/>
</dbReference>
<dbReference type="GO" id="GO:0019433">
    <property type="term" value="P:triglyceride catabolic process"/>
    <property type="evidence" value="ECO:0007669"/>
    <property type="project" value="TreeGrafter"/>
</dbReference>
<dbReference type="EMBL" id="SRRM01000012">
    <property type="protein sequence ID" value="TKY87699.1"/>
    <property type="molecule type" value="Genomic_DNA"/>
</dbReference>
<comment type="caution">
    <text evidence="4">The sequence shown here is derived from an EMBL/GenBank/DDBJ whole genome shotgun (WGS) entry which is preliminary data.</text>
</comment>
<sequence length="308" mass="33263">MPQLATVNDPRKVVVITGCSSGLGRSMAIEFDAQKDYRVFATARNLDSLRELPSGIERVRLDVTDIESIKAAIKDITDTTNGRIDILINNAGVNSAVGPLVETPIADIRKTFEANFFGLISVTQTAAPYMIRRRSGVIVNIGSVAAIACMPFGGPYSASKSAVHAASDTLRLELAPFNIHVVVVAPGAIKSSISDNTMKARGAPAANSANSGDLGYLPADSLYKHVEDLVKFRAEFSQQGEPTPSETFARNVRRWVTVSSPGAYLFTGKKSLGVWISYYLPTSVKDWVIGRIFQIHRIGALAHKNKNI</sequence>